<accession>A0A2T4YU03</accession>
<dbReference type="InterPro" id="IPR001932">
    <property type="entry name" value="PPM-type_phosphatase-like_dom"/>
</dbReference>
<evidence type="ECO:0000313" key="3">
    <source>
        <dbReference type="Proteomes" id="UP000240996"/>
    </source>
</evidence>
<dbReference type="CDD" id="cd00143">
    <property type="entry name" value="PP2Cc"/>
    <property type="match status" value="1"/>
</dbReference>
<dbReference type="SUPFAM" id="SSF81606">
    <property type="entry name" value="PP2C-like"/>
    <property type="match status" value="1"/>
</dbReference>
<organism evidence="2 3">
    <name type="scientific">Sphingomonas aerolata</name>
    <dbReference type="NCBI Taxonomy" id="185951"/>
    <lineage>
        <taxon>Bacteria</taxon>
        <taxon>Pseudomonadati</taxon>
        <taxon>Pseudomonadota</taxon>
        <taxon>Alphaproteobacteria</taxon>
        <taxon>Sphingomonadales</taxon>
        <taxon>Sphingomonadaceae</taxon>
        <taxon>Sphingomonas</taxon>
    </lineage>
</organism>
<dbReference type="PANTHER" id="PTHR13832">
    <property type="entry name" value="PROTEIN PHOSPHATASE 2C"/>
    <property type="match status" value="1"/>
</dbReference>
<sequence length="250" mass="26191">MKIASLLRRKPRGGPSLARETVYVSQNRSHVGRVRRVNEDRFLDRADRGLWAVVDGMGGHSGGAAAAATVVDVLQALADDPAPINAAAVRAAVSHANRAIYDVHATSGATIVIALIEGSEATIFWAGDSRAYLMRGGGAEQLTHDHSVVQEMIDAGVLTEAAADRHPQANVVTRALGVAPAVALDSVTTLVQPNDRFLLCSDGVSRSLDPRDFATMPAAIGDMADRILENALQRDGSDNATLVVIAGLSG</sequence>
<evidence type="ECO:0000313" key="2">
    <source>
        <dbReference type="EMBL" id="PTM47292.1"/>
    </source>
</evidence>
<dbReference type="AlphaFoldDB" id="A0A2T4YU03"/>
<keyword evidence="3" id="KW-1185">Reference proteome</keyword>
<feature type="domain" description="PPM-type phosphatase" evidence="1">
    <location>
        <begin position="21"/>
        <end position="247"/>
    </location>
</feature>
<dbReference type="InterPro" id="IPR015655">
    <property type="entry name" value="PP2C"/>
</dbReference>
<proteinExistence type="predicted"/>
<gene>
    <name evidence="2" type="ORF">C8J24_0684</name>
</gene>
<dbReference type="Proteomes" id="UP000240996">
    <property type="component" value="Unassembled WGS sequence"/>
</dbReference>
<evidence type="ECO:0000259" key="1">
    <source>
        <dbReference type="PROSITE" id="PS51746"/>
    </source>
</evidence>
<dbReference type="RefSeq" id="WP_107930302.1">
    <property type="nucleotide sequence ID" value="NZ_PZZN01000001.1"/>
</dbReference>
<dbReference type="PANTHER" id="PTHR13832:SF827">
    <property type="entry name" value="PROTEIN PHOSPHATASE 1L"/>
    <property type="match status" value="1"/>
</dbReference>
<dbReference type="PROSITE" id="PS51746">
    <property type="entry name" value="PPM_2"/>
    <property type="match status" value="1"/>
</dbReference>
<dbReference type="SMART" id="SM00332">
    <property type="entry name" value="PP2Cc"/>
    <property type="match status" value="1"/>
</dbReference>
<dbReference type="SMART" id="SM00331">
    <property type="entry name" value="PP2C_SIG"/>
    <property type="match status" value="1"/>
</dbReference>
<name>A0A2T4YU03_9SPHN</name>
<dbReference type="EMBL" id="PZZN01000001">
    <property type="protein sequence ID" value="PTM47292.1"/>
    <property type="molecule type" value="Genomic_DNA"/>
</dbReference>
<protein>
    <submittedName>
        <fullName evidence="2">Serine/threonine-protein phosphatase Stp1</fullName>
    </submittedName>
</protein>
<dbReference type="Pfam" id="PF00481">
    <property type="entry name" value="PP2C"/>
    <property type="match status" value="1"/>
</dbReference>
<reference evidence="2 3" key="1">
    <citation type="submission" date="2018-04" db="EMBL/GenBank/DDBJ databases">
        <title>Genomic Encyclopedia of Type Strains, Phase III (KMG-III): the genomes of soil and plant-associated and newly described type strains.</title>
        <authorList>
            <person name="Whitman W."/>
        </authorList>
    </citation>
    <scope>NUCLEOTIDE SEQUENCE [LARGE SCALE GENOMIC DNA]</scope>
    <source>
        <strain evidence="2 3">NW12</strain>
    </source>
</reference>
<dbReference type="InterPro" id="IPR036457">
    <property type="entry name" value="PPM-type-like_dom_sf"/>
</dbReference>
<dbReference type="GO" id="GO:0004722">
    <property type="term" value="F:protein serine/threonine phosphatase activity"/>
    <property type="evidence" value="ECO:0007669"/>
    <property type="project" value="InterPro"/>
</dbReference>
<dbReference type="Gene3D" id="3.60.40.10">
    <property type="entry name" value="PPM-type phosphatase domain"/>
    <property type="match status" value="1"/>
</dbReference>
<comment type="caution">
    <text evidence="2">The sequence shown here is derived from an EMBL/GenBank/DDBJ whole genome shotgun (WGS) entry which is preliminary data.</text>
</comment>